<dbReference type="OMA" id="CETVKHA"/>
<dbReference type="Proteomes" id="UP000030687">
    <property type="component" value="Unassembled WGS sequence"/>
</dbReference>
<reference evidence="1 2" key="1">
    <citation type="submission" date="2013-10" db="EMBL/GenBank/DDBJ databases">
        <authorList>
            <consortium name="International Citrus Genome Consortium"/>
            <person name="Jenkins J."/>
            <person name="Schmutz J."/>
            <person name="Prochnik S."/>
            <person name="Rokhsar D."/>
            <person name="Gmitter F."/>
            <person name="Ollitrault P."/>
            <person name="Machado M."/>
            <person name="Talon M."/>
            <person name="Wincker P."/>
            <person name="Jaillon O."/>
            <person name="Morgante M."/>
        </authorList>
    </citation>
    <scope>NUCLEOTIDE SEQUENCE</scope>
    <source>
        <strain evidence="2">cv. Clemenules</strain>
    </source>
</reference>
<dbReference type="KEGG" id="cic:CICLE_v10006567mg"/>
<dbReference type="PANTHER" id="PTHR35317:SF31">
    <property type="entry name" value="DUF4219 DOMAIN-CONTAINING PROTEIN"/>
    <property type="match status" value="1"/>
</dbReference>
<dbReference type="PANTHER" id="PTHR35317">
    <property type="entry name" value="OS04G0629600 PROTEIN"/>
    <property type="match status" value="1"/>
</dbReference>
<dbReference type="eggNOG" id="KOG0017">
    <property type="taxonomic scope" value="Eukaryota"/>
</dbReference>
<dbReference type="EMBL" id="KI537036">
    <property type="protein sequence ID" value="ESR34856.1"/>
    <property type="molecule type" value="Genomic_DNA"/>
</dbReference>
<sequence length="123" mass="14564">MTCETVKHAWDLLKQEYQGNVRTKQMQVLNLRKEFEMQKMKETETFYDRRVVEKILVTLPERFEYKISSLEESRDMSTITLVELINALQAQEQRSAYRKKVTIEGAFQVKKTDPTQGGNKEKK</sequence>
<dbReference type="Gramene" id="ESR34856">
    <property type="protein sequence ID" value="ESR34856"/>
    <property type="gene ID" value="CICLE_v10006567mg"/>
</dbReference>
<dbReference type="InParanoid" id="V4SD12"/>
<dbReference type="AlphaFoldDB" id="V4SD12"/>
<name>V4SD12_CITCL</name>
<evidence type="ECO:0000313" key="1">
    <source>
        <dbReference type="EMBL" id="ESR34856.1"/>
    </source>
</evidence>
<gene>
    <name evidence="1" type="ORF">CICLE_v10006567mg</name>
</gene>
<proteinExistence type="predicted"/>
<organism evidence="1 2">
    <name type="scientific">Citrus clementina</name>
    <name type="common">Clementine</name>
    <name type="synonym">Citrus deliciosa x Citrus sinensis</name>
    <dbReference type="NCBI Taxonomy" id="85681"/>
    <lineage>
        <taxon>Eukaryota</taxon>
        <taxon>Viridiplantae</taxon>
        <taxon>Streptophyta</taxon>
        <taxon>Embryophyta</taxon>
        <taxon>Tracheophyta</taxon>
        <taxon>Spermatophyta</taxon>
        <taxon>Magnoliopsida</taxon>
        <taxon>eudicotyledons</taxon>
        <taxon>Gunneridae</taxon>
        <taxon>Pentapetalae</taxon>
        <taxon>rosids</taxon>
        <taxon>malvids</taxon>
        <taxon>Sapindales</taxon>
        <taxon>Rutaceae</taxon>
        <taxon>Aurantioideae</taxon>
        <taxon>Citrus</taxon>
    </lineage>
</organism>
<protein>
    <submittedName>
        <fullName evidence="1">Uncharacterized protein</fullName>
    </submittedName>
</protein>
<evidence type="ECO:0000313" key="2">
    <source>
        <dbReference type="Proteomes" id="UP000030687"/>
    </source>
</evidence>
<keyword evidence="2" id="KW-1185">Reference proteome</keyword>
<accession>V4SD12</accession>